<dbReference type="Gene3D" id="3.30.590.10">
    <property type="entry name" value="Glutamine synthetase/guanido kinase, catalytic domain"/>
    <property type="match status" value="1"/>
</dbReference>
<dbReference type="PROSITE" id="PS51986">
    <property type="entry name" value="GS_BETA_GRASP"/>
    <property type="match status" value="1"/>
</dbReference>
<sequence length="452" mass="50599">MDLDMVQKIIKDNNIHYVRFEQTDIHGIARSKTIPARHFVEKVTHGLGFYIGILGLDPQGGRASGSGYIEEKNNGDAILYPDLDTFRVLPWCANTARVLTDSTWHGKPTLAHPRHVAKQQLERLAEMGYSLLSSCEYQFHLIDKVTKVPMTTDMMARATIRNNVNIDLVYDIMNNLHKVGLDIESMESQYAPGQLELPYKPSFGIMSADNGFTFKTSIKELALQKGFIASFMTSPFMSITECGCPAGTFNGCHFNHSLWDKEKKSPLFYDSTGRYVLSTIGENWLAGILEHAPSATCFFAPTVNCRKRYNDNIHSAWGMDNRTCPMRVKVNGEMRTYFENRLGAAGSNPYLLLAATVASGIDGIQRKLPLTLPPISGESFDPHNIPPNAVKIPKNLGDALDILEKDAILVEALGEDFIKCYLAVKRHEIAVGQVAEDKGDSEWEYKMYLEYI</sequence>
<evidence type="ECO:0000313" key="11">
    <source>
        <dbReference type="RefSeq" id="XP_002730900.1"/>
    </source>
</evidence>
<reference evidence="11" key="1">
    <citation type="submission" date="2025-08" db="UniProtKB">
        <authorList>
            <consortium name="RefSeq"/>
        </authorList>
    </citation>
    <scope>IDENTIFICATION</scope>
    <source>
        <tissue evidence="11">Testes</tissue>
    </source>
</reference>
<dbReference type="GeneID" id="100366494"/>
<evidence type="ECO:0000256" key="6">
    <source>
        <dbReference type="PROSITE-ProRule" id="PRU01330"/>
    </source>
</evidence>
<dbReference type="Pfam" id="PF00120">
    <property type="entry name" value="Gln-synt_C"/>
    <property type="match status" value="1"/>
</dbReference>
<organism evidence="10 11">
    <name type="scientific">Saccoglossus kowalevskii</name>
    <name type="common">Acorn worm</name>
    <dbReference type="NCBI Taxonomy" id="10224"/>
    <lineage>
        <taxon>Eukaryota</taxon>
        <taxon>Metazoa</taxon>
        <taxon>Hemichordata</taxon>
        <taxon>Enteropneusta</taxon>
        <taxon>Harrimaniidae</taxon>
        <taxon>Saccoglossus</taxon>
    </lineage>
</organism>
<comment type="function">
    <text evidence="2">May act as a component of the cytoskeleton or as a chaperone for the reorganization of intermediate filament proteins during terminal differentiation in the lens. Does not seem to have enzymatic activity.</text>
</comment>
<dbReference type="PANTHER" id="PTHR43407">
    <property type="entry name" value="GLUTAMINE SYNTHETASE"/>
    <property type="match status" value="1"/>
</dbReference>
<evidence type="ECO:0000256" key="2">
    <source>
        <dbReference type="ARBA" id="ARBA00037583"/>
    </source>
</evidence>
<dbReference type="PROSITE" id="PS51987">
    <property type="entry name" value="GS_CATALYTIC"/>
    <property type="match status" value="1"/>
</dbReference>
<evidence type="ECO:0000256" key="7">
    <source>
        <dbReference type="RuleBase" id="RU000384"/>
    </source>
</evidence>
<dbReference type="SMART" id="SM01230">
    <property type="entry name" value="Gln-synt_C"/>
    <property type="match status" value="1"/>
</dbReference>
<evidence type="ECO:0000256" key="5">
    <source>
        <dbReference type="ARBA" id="ARBA00042675"/>
    </source>
</evidence>
<accession>A0ABM0GJ03</accession>
<dbReference type="InterPro" id="IPR014746">
    <property type="entry name" value="Gln_synth/guanido_kin_cat_dom"/>
</dbReference>
<dbReference type="PANTHER" id="PTHR43407:SF1">
    <property type="entry name" value="LENGSIN"/>
    <property type="match status" value="1"/>
</dbReference>
<gene>
    <name evidence="11" type="primary">LOC100366494</name>
</gene>
<proteinExistence type="inferred from homology"/>
<dbReference type="Proteomes" id="UP000694865">
    <property type="component" value="Unplaced"/>
</dbReference>
<protein>
    <recommendedName>
        <fullName evidence="4">Lengsin</fullName>
    </recommendedName>
    <alternativeName>
        <fullName evidence="5">Glutamate-ammonia ligase domain-containing protein 1</fullName>
    </alternativeName>
</protein>
<dbReference type="SUPFAM" id="SSF54368">
    <property type="entry name" value="Glutamine synthetase, N-terminal domain"/>
    <property type="match status" value="1"/>
</dbReference>
<dbReference type="InterPro" id="IPR008147">
    <property type="entry name" value="Gln_synt_N"/>
</dbReference>
<feature type="domain" description="GS beta-grasp" evidence="8">
    <location>
        <begin position="13"/>
        <end position="107"/>
    </location>
</feature>
<evidence type="ECO:0000256" key="3">
    <source>
        <dbReference type="ARBA" id="ARBA00038790"/>
    </source>
</evidence>
<dbReference type="SUPFAM" id="SSF55931">
    <property type="entry name" value="Glutamine synthetase/guanido kinase"/>
    <property type="match status" value="1"/>
</dbReference>
<evidence type="ECO:0000313" key="10">
    <source>
        <dbReference type="Proteomes" id="UP000694865"/>
    </source>
</evidence>
<comment type="subunit">
    <text evidence="3">Dodecamer. Interacts with BFSP2 and VIM.</text>
</comment>
<feature type="domain" description="GS catalytic" evidence="9">
    <location>
        <begin position="113"/>
        <end position="452"/>
    </location>
</feature>
<name>A0ABM0GJ03_SACKO</name>
<evidence type="ECO:0000256" key="1">
    <source>
        <dbReference type="ARBA" id="ARBA00009897"/>
    </source>
</evidence>
<dbReference type="Gene3D" id="3.10.20.70">
    <property type="entry name" value="Glutamine synthetase, N-terminal domain"/>
    <property type="match status" value="1"/>
</dbReference>
<comment type="similarity">
    <text evidence="1 6 7">Belongs to the glutamine synthetase family.</text>
</comment>
<dbReference type="RefSeq" id="XP_002730900.1">
    <property type="nucleotide sequence ID" value="XM_002730854.1"/>
</dbReference>
<evidence type="ECO:0000256" key="4">
    <source>
        <dbReference type="ARBA" id="ARBA00039404"/>
    </source>
</evidence>
<dbReference type="InterPro" id="IPR036651">
    <property type="entry name" value="Gln_synt_N_sf"/>
</dbReference>
<dbReference type="InterPro" id="IPR008146">
    <property type="entry name" value="Gln_synth_cat_dom"/>
</dbReference>
<evidence type="ECO:0000259" key="9">
    <source>
        <dbReference type="PROSITE" id="PS51987"/>
    </source>
</evidence>
<keyword evidence="10" id="KW-1185">Reference proteome</keyword>
<evidence type="ECO:0000259" key="8">
    <source>
        <dbReference type="PROSITE" id="PS51986"/>
    </source>
</evidence>